<evidence type="ECO:0000256" key="1">
    <source>
        <dbReference type="ARBA" id="ARBA00004651"/>
    </source>
</evidence>
<dbReference type="AlphaFoldDB" id="A0A8J2HFE9"/>
<feature type="transmembrane region" description="Helical" evidence="8">
    <location>
        <begin position="410"/>
        <end position="430"/>
    </location>
</feature>
<evidence type="ECO:0000313" key="10">
    <source>
        <dbReference type="EMBL" id="CAG5099515.1"/>
    </source>
</evidence>
<feature type="transmembrane region" description="Helical" evidence="8">
    <location>
        <begin position="99"/>
        <end position="119"/>
    </location>
</feature>
<dbReference type="Gene3D" id="1.20.1250.20">
    <property type="entry name" value="MFS general substrate transporter like domains"/>
    <property type="match status" value="1"/>
</dbReference>
<evidence type="ECO:0000256" key="7">
    <source>
        <dbReference type="ARBA" id="ARBA00023136"/>
    </source>
</evidence>
<dbReference type="InterPro" id="IPR020846">
    <property type="entry name" value="MFS_dom"/>
</dbReference>
<dbReference type="PROSITE" id="PS00217">
    <property type="entry name" value="SUGAR_TRANSPORT_2"/>
    <property type="match status" value="1"/>
</dbReference>
<feature type="transmembrane region" description="Helical" evidence="8">
    <location>
        <begin position="182"/>
        <end position="202"/>
    </location>
</feature>
<keyword evidence="6 8" id="KW-1133">Transmembrane helix</keyword>
<sequence>MSGKGRYTSPEGSKFWEYWAAFVCKILFNYAFSSSMQGFCVGCILGWTSPTLVILLKPDSPIPINHGDASTIASSSTIGHLIAALISKQMIERVGRKNSMFLGGLPLIICWSLTCFAHNVSLLIVARLLAGVALGVVFGVTPLYLGEIASVEIRGIIGSTMGVMINLGILFAFIVIPYLSIAMAAVVFLVISLGVEIAIYFIPESPYFLVAKSQESEAEMVLEKLRGKLDVSEELMLIKSLINETGAEQKDVGLIESLNLLFRVKSNLRSFAIINLLVISLYLGGLVSIVVYGNIIFQAAGNSISDHIAIILIAITQVIASIISSFIIDHTGRKPLIFGAGAALGICNFVIGGYFFLIEYTGRDEVMQYSFVPLIAAIVLVFASNIGVTNVQSILTGEILASNVKGIASGLSNIFSSLVALVTIKMYQVLAANLGHSIPFLGFSVIVTSVTIILMIITPETKGRTFSEIQQLLVKRK</sequence>
<reference evidence="10" key="1">
    <citation type="submission" date="2021-04" db="EMBL/GenBank/DDBJ databases">
        <authorList>
            <person name="Chebbi M.A.C M."/>
        </authorList>
    </citation>
    <scope>NUCLEOTIDE SEQUENCE</scope>
</reference>
<evidence type="ECO:0000256" key="8">
    <source>
        <dbReference type="SAM" id="Phobius"/>
    </source>
</evidence>
<dbReference type="EMBL" id="CAJNRD030001122">
    <property type="protein sequence ID" value="CAG5099515.1"/>
    <property type="molecule type" value="Genomic_DNA"/>
</dbReference>
<feature type="transmembrane region" description="Helical" evidence="8">
    <location>
        <begin position="271"/>
        <end position="295"/>
    </location>
</feature>
<proteinExistence type="predicted"/>
<evidence type="ECO:0000256" key="3">
    <source>
        <dbReference type="ARBA" id="ARBA00022475"/>
    </source>
</evidence>
<feature type="transmembrane region" description="Helical" evidence="8">
    <location>
        <begin position="335"/>
        <end position="357"/>
    </location>
</feature>
<keyword evidence="2" id="KW-0813">Transport</keyword>
<feature type="transmembrane region" description="Helical" evidence="8">
    <location>
        <begin position="15"/>
        <end position="32"/>
    </location>
</feature>
<feature type="transmembrane region" description="Helical" evidence="8">
    <location>
        <begin position="307"/>
        <end position="328"/>
    </location>
</feature>
<keyword evidence="7 8" id="KW-0472">Membrane</keyword>
<gene>
    <name evidence="10" type="ORF">HICCMSTLAB_LOCUS9097</name>
</gene>
<evidence type="ECO:0000256" key="4">
    <source>
        <dbReference type="ARBA" id="ARBA00022597"/>
    </source>
</evidence>
<organism evidence="10 11">
    <name type="scientific">Cotesia congregata</name>
    <name type="common">Parasitoid wasp</name>
    <name type="synonym">Apanteles congregatus</name>
    <dbReference type="NCBI Taxonomy" id="51543"/>
    <lineage>
        <taxon>Eukaryota</taxon>
        <taxon>Metazoa</taxon>
        <taxon>Ecdysozoa</taxon>
        <taxon>Arthropoda</taxon>
        <taxon>Hexapoda</taxon>
        <taxon>Insecta</taxon>
        <taxon>Pterygota</taxon>
        <taxon>Neoptera</taxon>
        <taxon>Endopterygota</taxon>
        <taxon>Hymenoptera</taxon>
        <taxon>Apocrita</taxon>
        <taxon>Ichneumonoidea</taxon>
        <taxon>Braconidae</taxon>
        <taxon>Microgastrinae</taxon>
        <taxon>Cotesia</taxon>
    </lineage>
</organism>
<evidence type="ECO:0000256" key="6">
    <source>
        <dbReference type="ARBA" id="ARBA00022989"/>
    </source>
</evidence>
<dbReference type="InterPro" id="IPR050549">
    <property type="entry name" value="MFS_Trehalose_Transporter"/>
</dbReference>
<evidence type="ECO:0000256" key="5">
    <source>
        <dbReference type="ARBA" id="ARBA00022692"/>
    </source>
</evidence>
<dbReference type="InterPro" id="IPR005828">
    <property type="entry name" value="MFS_sugar_transport-like"/>
</dbReference>
<dbReference type="GO" id="GO:0022857">
    <property type="term" value="F:transmembrane transporter activity"/>
    <property type="evidence" value="ECO:0007669"/>
    <property type="project" value="InterPro"/>
</dbReference>
<dbReference type="FunFam" id="1.20.1250.20:FF:000218">
    <property type="entry name" value="facilitated trehalose transporter Tret1"/>
    <property type="match status" value="1"/>
</dbReference>
<dbReference type="GO" id="GO:0005886">
    <property type="term" value="C:plasma membrane"/>
    <property type="evidence" value="ECO:0007669"/>
    <property type="project" value="UniProtKB-SubCell"/>
</dbReference>
<accession>A0A8J2HFE9</accession>
<dbReference type="InterPro" id="IPR005829">
    <property type="entry name" value="Sugar_transporter_CS"/>
</dbReference>
<evidence type="ECO:0000259" key="9">
    <source>
        <dbReference type="PROSITE" id="PS50850"/>
    </source>
</evidence>
<comment type="caution">
    <text evidence="10">The sequence shown here is derived from an EMBL/GenBank/DDBJ whole genome shotgun (WGS) entry which is preliminary data.</text>
</comment>
<dbReference type="OrthoDB" id="6133115at2759"/>
<feature type="transmembrane region" description="Helical" evidence="8">
    <location>
        <begin position="157"/>
        <end position="176"/>
    </location>
</feature>
<name>A0A8J2HFE9_COTCN</name>
<evidence type="ECO:0000256" key="2">
    <source>
        <dbReference type="ARBA" id="ARBA00022448"/>
    </source>
</evidence>
<dbReference type="PROSITE" id="PS50850">
    <property type="entry name" value="MFS"/>
    <property type="match status" value="1"/>
</dbReference>
<keyword evidence="11" id="KW-1185">Reference proteome</keyword>
<feature type="domain" description="Major facilitator superfamily (MFS) profile" evidence="9">
    <location>
        <begin position="26"/>
        <end position="462"/>
    </location>
</feature>
<feature type="transmembrane region" description="Helical" evidence="8">
    <location>
        <begin position="369"/>
        <end position="389"/>
    </location>
</feature>
<evidence type="ECO:0000313" key="11">
    <source>
        <dbReference type="Proteomes" id="UP000786811"/>
    </source>
</evidence>
<dbReference type="SUPFAM" id="SSF103473">
    <property type="entry name" value="MFS general substrate transporter"/>
    <property type="match status" value="1"/>
</dbReference>
<dbReference type="InterPro" id="IPR036259">
    <property type="entry name" value="MFS_trans_sf"/>
</dbReference>
<keyword evidence="4" id="KW-0762">Sugar transport</keyword>
<protein>
    <submittedName>
        <fullName evidence="10">Similar to Tret1: Facilitated trehalose transporter Tret1 (Culex quinquefasciatus)</fullName>
    </submittedName>
</protein>
<keyword evidence="3" id="KW-1003">Cell membrane</keyword>
<feature type="transmembrane region" description="Helical" evidence="8">
    <location>
        <begin position="436"/>
        <end position="457"/>
    </location>
</feature>
<dbReference type="PANTHER" id="PTHR48021">
    <property type="match status" value="1"/>
</dbReference>
<feature type="transmembrane region" description="Helical" evidence="8">
    <location>
        <begin position="125"/>
        <end position="145"/>
    </location>
</feature>
<dbReference type="PANTHER" id="PTHR48021:SF1">
    <property type="entry name" value="GH07001P-RELATED"/>
    <property type="match status" value="1"/>
</dbReference>
<keyword evidence="5 8" id="KW-0812">Transmembrane</keyword>
<comment type="subcellular location">
    <subcellularLocation>
        <location evidence="1">Cell membrane</location>
        <topology evidence="1">Multi-pass membrane protein</topology>
    </subcellularLocation>
</comment>
<dbReference type="Pfam" id="PF00083">
    <property type="entry name" value="Sugar_tr"/>
    <property type="match status" value="1"/>
</dbReference>
<dbReference type="Proteomes" id="UP000786811">
    <property type="component" value="Unassembled WGS sequence"/>
</dbReference>